<feature type="domain" description="DinB-like" evidence="1">
    <location>
        <begin position="10"/>
        <end position="135"/>
    </location>
</feature>
<organism evidence="2 3">
    <name type="scientific">Robertmurraya siralis</name>
    <dbReference type="NCBI Taxonomy" id="77777"/>
    <lineage>
        <taxon>Bacteria</taxon>
        <taxon>Bacillati</taxon>
        <taxon>Bacillota</taxon>
        <taxon>Bacilli</taxon>
        <taxon>Bacillales</taxon>
        <taxon>Bacillaceae</taxon>
        <taxon>Robertmurraya</taxon>
    </lineage>
</organism>
<proteinExistence type="predicted"/>
<evidence type="ECO:0000259" key="1">
    <source>
        <dbReference type="Pfam" id="PF12867"/>
    </source>
</evidence>
<dbReference type="InterPro" id="IPR034660">
    <property type="entry name" value="DinB/YfiT-like"/>
</dbReference>
<dbReference type="Proteomes" id="UP000682111">
    <property type="component" value="Unassembled WGS sequence"/>
</dbReference>
<dbReference type="AlphaFoldDB" id="A0A920BVL1"/>
<sequence length="149" mass="17631">MLFPFRNDPRKTLIPYLTNLDEEYWYMKSDVYPNNIAWIISHISSSEDYWINEVALKKDCILNVNEFSSTKEILESYIQIRKYTDDILHKLDNSQLNKLVEVPKFSDGWTPPSVPTLNWLFDHVYSHEKYHIGQIAVIASLNSFQKPLF</sequence>
<gene>
    <name evidence="2" type="ORF">J27TS8_42570</name>
</gene>
<dbReference type="InterPro" id="IPR024775">
    <property type="entry name" value="DinB-like"/>
</dbReference>
<dbReference type="OrthoDB" id="2642002at2"/>
<dbReference type="Gene3D" id="1.20.120.450">
    <property type="entry name" value="dinb family like domain"/>
    <property type="match status" value="1"/>
</dbReference>
<comment type="caution">
    <text evidence="2">The sequence shown here is derived from an EMBL/GenBank/DDBJ whole genome shotgun (WGS) entry which is preliminary data.</text>
</comment>
<protein>
    <recommendedName>
        <fullName evidence="1">DinB-like domain-containing protein</fullName>
    </recommendedName>
</protein>
<keyword evidence="3" id="KW-1185">Reference proteome</keyword>
<evidence type="ECO:0000313" key="2">
    <source>
        <dbReference type="EMBL" id="GIN64264.1"/>
    </source>
</evidence>
<name>A0A920BVL1_9BACI</name>
<reference evidence="2" key="1">
    <citation type="submission" date="2021-03" db="EMBL/GenBank/DDBJ databases">
        <title>Antimicrobial resistance genes in bacteria isolated from Japanese honey, and their potential for conferring macrolide and lincosamide resistance in the American foulbrood pathogen Paenibacillus larvae.</title>
        <authorList>
            <person name="Okamoto M."/>
            <person name="Kumagai M."/>
            <person name="Kanamori H."/>
            <person name="Takamatsu D."/>
        </authorList>
    </citation>
    <scope>NUCLEOTIDE SEQUENCE</scope>
    <source>
        <strain evidence="2">J27TS8</strain>
    </source>
</reference>
<dbReference type="EMBL" id="BORC01000012">
    <property type="protein sequence ID" value="GIN64264.1"/>
    <property type="molecule type" value="Genomic_DNA"/>
</dbReference>
<evidence type="ECO:0000313" key="3">
    <source>
        <dbReference type="Proteomes" id="UP000682111"/>
    </source>
</evidence>
<dbReference type="SUPFAM" id="SSF109854">
    <property type="entry name" value="DinB/YfiT-like putative metalloenzymes"/>
    <property type="match status" value="1"/>
</dbReference>
<accession>A0A920BVL1</accession>
<dbReference type="Pfam" id="PF12867">
    <property type="entry name" value="DinB_2"/>
    <property type="match status" value="1"/>
</dbReference>